<dbReference type="InterPro" id="IPR006059">
    <property type="entry name" value="SBP"/>
</dbReference>
<reference evidence="1" key="1">
    <citation type="journal article" date="2014" name="Front. Microbiol.">
        <title>High frequency of phylogenetically diverse reductive dehalogenase-homologous genes in deep subseafloor sedimentary metagenomes.</title>
        <authorList>
            <person name="Kawai M."/>
            <person name="Futagami T."/>
            <person name="Toyoda A."/>
            <person name="Takaki Y."/>
            <person name="Nishi S."/>
            <person name="Hori S."/>
            <person name="Arai W."/>
            <person name="Tsubouchi T."/>
            <person name="Morono Y."/>
            <person name="Uchiyama I."/>
            <person name="Ito T."/>
            <person name="Fujiyama A."/>
            <person name="Inagaki F."/>
            <person name="Takami H."/>
        </authorList>
    </citation>
    <scope>NUCLEOTIDE SEQUENCE</scope>
    <source>
        <strain evidence="1">Expedition CK06-06</strain>
    </source>
</reference>
<protein>
    <recommendedName>
        <fullName evidence="2">Extracellular solute-binding protein</fullName>
    </recommendedName>
</protein>
<gene>
    <name evidence="1" type="ORF">S01H4_23911</name>
</gene>
<dbReference type="PANTHER" id="PTHR42779:SF1">
    <property type="entry name" value="PROTEIN YNJB"/>
    <property type="match status" value="1"/>
</dbReference>
<evidence type="ECO:0000313" key="1">
    <source>
        <dbReference type="EMBL" id="GAG81508.1"/>
    </source>
</evidence>
<dbReference type="EMBL" id="BART01011158">
    <property type="protein sequence ID" value="GAG81508.1"/>
    <property type="molecule type" value="Genomic_DNA"/>
</dbReference>
<feature type="non-terminal residue" evidence="1">
    <location>
        <position position="306"/>
    </location>
</feature>
<organism evidence="1">
    <name type="scientific">marine sediment metagenome</name>
    <dbReference type="NCBI Taxonomy" id="412755"/>
    <lineage>
        <taxon>unclassified sequences</taxon>
        <taxon>metagenomes</taxon>
        <taxon>ecological metagenomes</taxon>
    </lineage>
</organism>
<accession>X1BBM2</accession>
<dbReference type="NCBIfam" id="NF008633">
    <property type="entry name" value="PRK11622.1"/>
    <property type="match status" value="1"/>
</dbReference>
<dbReference type="AlphaFoldDB" id="X1BBM2"/>
<dbReference type="Pfam" id="PF13416">
    <property type="entry name" value="SBP_bac_8"/>
    <property type="match status" value="1"/>
</dbReference>
<feature type="non-terminal residue" evidence="1">
    <location>
        <position position="1"/>
    </location>
</feature>
<evidence type="ECO:0008006" key="2">
    <source>
        <dbReference type="Google" id="ProtNLM"/>
    </source>
</evidence>
<name>X1BBM2_9ZZZZ</name>
<comment type="caution">
    <text evidence="1">The sequence shown here is derived from an EMBL/GenBank/DDBJ whole genome shotgun (WGS) entry which is preliminary data.</text>
</comment>
<dbReference type="Gene3D" id="3.40.190.10">
    <property type="entry name" value="Periplasmic binding protein-like II"/>
    <property type="match status" value="2"/>
</dbReference>
<dbReference type="SUPFAM" id="SSF53850">
    <property type="entry name" value="Periplasmic binding protein-like II"/>
    <property type="match status" value="1"/>
</dbReference>
<sequence length="306" mass="34530">PDIAYDFGYPTLGYETPYTRAQFNLIYDSARVKDPPKNVAELKEWIKNHPGRFTYPAPPDFTGSTFVKTIFYHTNKTGGYEAFVGEKYEEKLLKDSWGPTWEWFNEIKPYLWRKGETYPASMSLLATMFEQGVVDFTMANGPSHAALMIAQGKFPSTARSLVLEEGTIGNANFTAIPFNAPHKAAAMVLSNFLISPECQINQADPKIRGDLLGIEYSKLSSDDQAKYDAIEFGPACLPVEFFSSHKVPEIGSKYLFAIEDPQLLKELKIGSGGGERINRPLAGKKKALKKRKYRKISFFLRAFYRK</sequence>
<dbReference type="PANTHER" id="PTHR42779">
    <property type="entry name" value="PROTEIN YNJB"/>
    <property type="match status" value="1"/>
</dbReference>
<proteinExistence type="predicted"/>